<organism evidence="4 5">
    <name type="scientific">Blautia stercoris</name>
    <dbReference type="NCBI Taxonomy" id="871664"/>
    <lineage>
        <taxon>Bacteria</taxon>
        <taxon>Bacillati</taxon>
        <taxon>Bacillota</taxon>
        <taxon>Clostridia</taxon>
        <taxon>Lachnospirales</taxon>
        <taxon>Lachnospiraceae</taxon>
        <taxon>Blautia</taxon>
    </lineage>
</organism>
<dbReference type="EMBL" id="JACRTP010000001">
    <property type="protein sequence ID" value="MBC8627386.1"/>
    <property type="molecule type" value="Genomic_DNA"/>
</dbReference>
<feature type="domain" description="SpaA-like prealbumin fold" evidence="3">
    <location>
        <begin position="476"/>
        <end position="544"/>
    </location>
</feature>
<comment type="caution">
    <text evidence="4">The sequence shown here is derived from an EMBL/GenBank/DDBJ whole genome shotgun (WGS) entry which is preliminary data.</text>
</comment>
<dbReference type="InterPro" id="IPR041033">
    <property type="entry name" value="SpaA_PFL_dom_1"/>
</dbReference>
<dbReference type="SUPFAM" id="SSF49478">
    <property type="entry name" value="Cna protein B-type domain"/>
    <property type="match status" value="1"/>
</dbReference>
<feature type="chain" id="PRO_5047091501" description="SpaA-like prealbumin fold domain-containing protein" evidence="2">
    <location>
        <begin position="31"/>
        <end position="707"/>
    </location>
</feature>
<feature type="compositionally biased region" description="Basic and acidic residues" evidence="1">
    <location>
        <begin position="86"/>
        <end position="111"/>
    </location>
</feature>
<dbReference type="Pfam" id="PF17802">
    <property type="entry name" value="SpaA"/>
    <property type="match status" value="1"/>
</dbReference>
<evidence type="ECO:0000256" key="2">
    <source>
        <dbReference type="SAM" id="SignalP"/>
    </source>
</evidence>
<evidence type="ECO:0000313" key="4">
    <source>
        <dbReference type="EMBL" id="MBC8627386.1"/>
    </source>
</evidence>
<feature type="signal peptide" evidence="2">
    <location>
        <begin position="1"/>
        <end position="30"/>
    </location>
</feature>
<keyword evidence="5" id="KW-1185">Reference proteome</keyword>
<proteinExistence type="predicted"/>
<dbReference type="RefSeq" id="WP_187558124.1">
    <property type="nucleotide sequence ID" value="NZ_JACRTP010000001.1"/>
</dbReference>
<dbReference type="Proteomes" id="UP000661649">
    <property type="component" value="Unassembled WGS sequence"/>
</dbReference>
<gene>
    <name evidence="4" type="ORF">H8712_01885</name>
</gene>
<evidence type="ECO:0000259" key="3">
    <source>
        <dbReference type="Pfam" id="PF17802"/>
    </source>
</evidence>
<accession>A0ABR7P7K9</accession>
<sequence length="707" mass="79936">MSWRKCRNKLFALGLSALMWGNTFSGAVWASDLEMQNTTVQEQENVMEGELQEKSEIQESGSQDTDESGTKMPESKISESEILETETSKETQESKLKQKEEVEKAGLEKEEVEKEELKEKFEQDKLLEELEPELVDSGLYEKNQAFHLFSATSSKLEVKWNESFASFDSGLMSANDKMNSSIKYVAATDKNNPDLKGKQRAVYCLQYNKDGPLGDVSWNGSGRIAPSLAYLLYWGCRYIGEQSVWSGYQTGYGWKYDYMATQYAIHIVNNEYSLNTFYSHLLNSSKKESFYKIVKKMTEDAINPVYYNPFEDGWQNFKYSLSDTSVTWSAQSYNGKAGYMTKWISQKLNDGQVNCNEYIQSRKITVDHNATVIWKDSGDSSDFRLWIPLSVYLELQAEGGTITASVNGTHSAFLSGWNYLSVSNPDDFQKVTLLEGGGRNVGHSAKVTATVPKKDVKCYIDLQKLDKETGLDKPQKNASLKGAVYEVRNAKNIVADKMVTDENGKAMSKALEIGTYTVKEIEASSGYELDTQTYTVTFSNTDVNQTIYRAEVKSQEPVHVPKEVSIELEKEILEKEINFANGEPVFLFEVRGTKVDGTECVYHKAVSFTREYVEKNKNSDGTIRAKVTFEHLMEGTYTAKEIKVMRYVLKDIKEISGGVRKGETVVFDLKQNEKGSAVFVNEKKEWQDWSDDSYCENVIPGKAGDAK</sequence>
<keyword evidence="2" id="KW-0732">Signal</keyword>
<evidence type="ECO:0000256" key="1">
    <source>
        <dbReference type="SAM" id="MobiDB-lite"/>
    </source>
</evidence>
<protein>
    <recommendedName>
        <fullName evidence="3">SpaA-like prealbumin fold domain-containing protein</fullName>
    </recommendedName>
</protein>
<feature type="region of interest" description="Disordered" evidence="1">
    <location>
        <begin position="43"/>
        <end position="111"/>
    </location>
</feature>
<dbReference type="InterPro" id="IPR013783">
    <property type="entry name" value="Ig-like_fold"/>
</dbReference>
<reference evidence="4 5" key="1">
    <citation type="submission" date="2020-08" db="EMBL/GenBank/DDBJ databases">
        <title>Genome public.</title>
        <authorList>
            <person name="Liu C."/>
            <person name="Sun Q."/>
        </authorList>
    </citation>
    <scope>NUCLEOTIDE SEQUENCE [LARGE SCALE GENOMIC DNA]</scope>
    <source>
        <strain evidence="4 5">3_YM_SP_D4_24.mj</strain>
    </source>
</reference>
<evidence type="ECO:0000313" key="5">
    <source>
        <dbReference type="Proteomes" id="UP000661649"/>
    </source>
</evidence>
<dbReference type="Gene3D" id="2.60.40.10">
    <property type="entry name" value="Immunoglobulins"/>
    <property type="match status" value="1"/>
</dbReference>
<name>A0ABR7P7K9_9FIRM</name>